<dbReference type="AlphaFoldDB" id="A0A2M7K9R7"/>
<comment type="similarity">
    <text evidence="1">Belongs to the PemK/MazF family.</text>
</comment>
<dbReference type="PIRSF" id="PIRSF033490">
    <property type="entry name" value="MazF"/>
    <property type="match status" value="1"/>
</dbReference>
<dbReference type="RefSeq" id="WP_406607460.1">
    <property type="nucleotide sequence ID" value="NZ_PFKO01000174.1"/>
</dbReference>
<comment type="function">
    <text evidence="1">Toxic component of a type II toxin-antitoxin (TA) system.</text>
</comment>
<dbReference type="GO" id="GO:0003677">
    <property type="term" value="F:DNA binding"/>
    <property type="evidence" value="ECO:0007669"/>
    <property type="project" value="InterPro"/>
</dbReference>
<accession>A0A2M7K9R7</accession>
<dbReference type="SUPFAM" id="SSF50118">
    <property type="entry name" value="Cell growth inhibitor/plasmid maintenance toxic component"/>
    <property type="match status" value="1"/>
</dbReference>
<dbReference type="EC" id="3.1.-.-" evidence="1"/>
<protein>
    <recommendedName>
        <fullName evidence="1">mRNA interferase</fullName>
        <ecNumber evidence="1">3.1.-.-</ecNumber>
    </recommendedName>
</protein>
<evidence type="ECO:0000313" key="3">
    <source>
        <dbReference type="EMBL" id="PIY32720.1"/>
    </source>
</evidence>
<comment type="caution">
    <text evidence="2">The sequence shown here is derived from an EMBL/GenBank/DDBJ whole genome shotgun (WGS) entry which is preliminary data.</text>
</comment>
<reference evidence="2" key="2">
    <citation type="submission" date="2017-09" db="EMBL/GenBank/DDBJ databases">
        <title>Depth-based differentiation of microbial function through sediment-hosted aquifers and enrichment of novel symbionts in the deep terrestrial subsurface.</title>
        <authorList>
            <person name="Probst A.J."/>
            <person name="Ladd B."/>
            <person name="Jarett J.K."/>
            <person name="Geller-Mcgrath D.E."/>
            <person name="Sieber C.M.K."/>
            <person name="Emerson J.B."/>
            <person name="Anantharaman K."/>
            <person name="Thomas B.C."/>
            <person name="Malmstrom R."/>
            <person name="Stieglmeier M."/>
            <person name="Klingl A."/>
            <person name="Woyke T."/>
            <person name="Ryan C.M."/>
            <person name="Banfield J.F."/>
        </authorList>
    </citation>
    <scope>NUCLEOTIDE SEQUENCE</scope>
    <source>
        <strain evidence="2">CG_4_8_14_3_um_filter_34_18</strain>
    </source>
</reference>
<evidence type="ECO:0000313" key="5">
    <source>
        <dbReference type="Proteomes" id="UP000231493"/>
    </source>
</evidence>
<name>A0A2M7K9R7_9BACT</name>
<dbReference type="Pfam" id="PF02452">
    <property type="entry name" value="PemK_toxin"/>
    <property type="match status" value="1"/>
</dbReference>
<dbReference type="InterPro" id="IPR003477">
    <property type="entry name" value="PemK-like"/>
</dbReference>
<organism evidence="2 5">
    <name type="scientific">Candidatus Infernicultor aquiphilus</name>
    <dbReference type="NCBI Taxonomy" id="1805029"/>
    <lineage>
        <taxon>Bacteria</taxon>
        <taxon>Pseudomonadati</taxon>
        <taxon>Atribacterota</taxon>
        <taxon>Candidatus Phoenicimicrobiia</taxon>
        <taxon>Candidatus Pheonicimicrobiales</taxon>
        <taxon>Candidatus Phoenicimicrobiaceae</taxon>
        <taxon>Candidatus Infernicultor</taxon>
    </lineage>
</organism>
<dbReference type="PANTHER" id="PTHR33988:SF2">
    <property type="entry name" value="ENDORIBONUCLEASE MAZF"/>
    <property type="match status" value="1"/>
</dbReference>
<gene>
    <name evidence="3" type="ORF">COZ07_04785</name>
    <name evidence="2" type="ORF">COZ58_02240</name>
</gene>
<keyword evidence="1" id="KW-0255">Endonuclease</keyword>
<keyword evidence="1" id="KW-0378">Hydrolase</keyword>
<dbReference type="EMBL" id="PFKO01000174">
    <property type="protein sequence ID" value="PIY32720.1"/>
    <property type="molecule type" value="Genomic_DNA"/>
</dbReference>
<dbReference type="Gene3D" id="2.30.30.110">
    <property type="match status" value="1"/>
</dbReference>
<dbReference type="GO" id="GO:0016787">
    <property type="term" value="F:hydrolase activity"/>
    <property type="evidence" value="ECO:0007669"/>
    <property type="project" value="UniProtKB-KW"/>
</dbReference>
<dbReference type="GO" id="GO:0006402">
    <property type="term" value="P:mRNA catabolic process"/>
    <property type="evidence" value="ECO:0007669"/>
    <property type="project" value="TreeGrafter"/>
</dbReference>
<proteinExistence type="inferred from homology"/>
<keyword evidence="1" id="KW-0540">Nuclease</keyword>
<dbReference type="EMBL" id="PFIP01000040">
    <property type="protein sequence ID" value="PIX34883.1"/>
    <property type="molecule type" value="Genomic_DNA"/>
</dbReference>
<reference evidence="4 5" key="1">
    <citation type="submission" date="2017-09" db="EMBL/GenBank/DDBJ databases">
        <title>Depth-based differentiation of microbial function through sediment-hosted aquifers and enrichment of novel symbionts in the deep terrestrial subsurface.</title>
        <authorList>
            <person name="Probst A.J."/>
            <person name="Ladd B."/>
            <person name="Jarett J.K."/>
            <person name="Geller-Mcgrath D.E."/>
            <person name="Sieber C.M."/>
            <person name="Emerson J.B."/>
            <person name="Anantharaman K."/>
            <person name="Thomas B.C."/>
            <person name="Malmstrom R."/>
            <person name="Stieglmeier M."/>
            <person name="Klingl A."/>
            <person name="Woyke T."/>
            <person name="Ryan C.M."/>
            <person name="Banfield J.F."/>
        </authorList>
    </citation>
    <scope>NUCLEOTIDE SEQUENCE [LARGE SCALE GENOMIC DNA]</scope>
    <source>
        <strain evidence="3">CG_4_10_14_3_um_filter_34_13</strain>
    </source>
</reference>
<evidence type="ECO:0000313" key="2">
    <source>
        <dbReference type="EMBL" id="PIX34883.1"/>
    </source>
</evidence>
<dbReference type="Proteomes" id="UP000231493">
    <property type="component" value="Unassembled WGS sequence"/>
</dbReference>
<sequence length="114" mass="12651">MDIERGDIVLVDLEPVKGSETGKIRPCVIIQNDIGNKFSSTTIVAIVTSQKEISKEYPTDVWVEKNKGGLNLDSIIQGDQIRTISKERIVKKLGHFEDEVMNKANKALKISLGL</sequence>
<dbReference type="GO" id="GO:0016075">
    <property type="term" value="P:rRNA catabolic process"/>
    <property type="evidence" value="ECO:0007669"/>
    <property type="project" value="TreeGrafter"/>
</dbReference>
<dbReference type="InterPro" id="IPR011067">
    <property type="entry name" value="Plasmid_toxin/cell-grow_inhib"/>
</dbReference>
<evidence type="ECO:0000256" key="1">
    <source>
        <dbReference type="PIRNR" id="PIRNR033490"/>
    </source>
</evidence>
<dbReference type="GO" id="GO:0004521">
    <property type="term" value="F:RNA endonuclease activity"/>
    <property type="evidence" value="ECO:0007669"/>
    <property type="project" value="TreeGrafter"/>
</dbReference>
<evidence type="ECO:0000313" key="4">
    <source>
        <dbReference type="Proteomes" id="UP000230646"/>
    </source>
</evidence>
<accession>A0A2M7PQ42</accession>
<dbReference type="PANTHER" id="PTHR33988">
    <property type="entry name" value="ENDORIBONUCLEASE MAZF-RELATED"/>
    <property type="match status" value="1"/>
</dbReference>
<dbReference type="Proteomes" id="UP000230646">
    <property type="component" value="Unassembled WGS sequence"/>
</dbReference>